<name>A0A218VXD7_PUNGR</name>
<dbReference type="AlphaFoldDB" id="A0A218VXD7"/>
<gene>
    <name evidence="2" type="ORF">CDL15_Pgr020499</name>
    <name evidence="3" type="ORF">CRG98_046645</name>
</gene>
<dbReference type="OrthoDB" id="1926238at2759"/>
<feature type="region of interest" description="Disordered" evidence="1">
    <location>
        <begin position="422"/>
        <end position="467"/>
    </location>
</feature>
<dbReference type="Proteomes" id="UP000233551">
    <property type="component" value="Unassembled WGS sequence"/>
</dbReference>
<dbReference type="EMBL" id="MTKT01005809">
    <property type="protein sequence ID" value="OWM64532.1"/>
    <property type="molecule type" value="Genomic_DNA"/>
</dbReference>
<reference evidence="3 5" key="3">
    <citation type="submission" date="2017-11" db="EMBL/GenBank/DDBJ databases">
        <title>De-novo sequencing of pomegranate (Punica granatum L.) genome.</title>
        <authorList>
            <person name="Akparov Z."/>
            <person name="Amiraslanov A."/>
            <person name="Hajiyeva S."/>
            <person name="Abbasov M."/>
            <person name="Kaur K."/>
            <person name="Hamwieh A."/>
            <person name="Solovyev V."/>
            <person name="Salamov A."/>
            <person name="Braich B."/>
            <person name="Kosarev P."/>
            <person name="Mahmoud A."/>
            <person name="Hajiyev E."/>
            <person name="Babayeva S."/>
            <person name="Izzatullayeva V."/>
            <person name="Mammadov A."/>
            <person name="Mammadov A."/>
            <person name="Sharifova S."/>
            <person name="Ojaghi J."/>
            <person name="Eynullazada K."/>
            <person name="Bayramov B."/>
            <person name="Abdulazimova A."/>
            <person name="Shahmuradov I."/>
        </authorList>
    </citation>
    <scope>NUCLEOTIDE SEQUENCE [LARGE SCALE GENOMIC DNA]</scope>
    <source>
        <strain evidence="3">AG2017</strain>
        <strain evidence="5">cv. AG2017</strain>
        <tissue evidence="3">Leaf</tissue>
    </source>
</reference>
<evidence type="ECO:0000256" key="1">
    <source>
        <dbReference type="SAM" id="MobiDB-lite"/>
    </source>
</evidence>
<evidence type="ECO:0000313" key="5">
    <source>
        <dbReference type="Proteomes" id="UP000233551"/>
    </source>
</evidence>
<proteinExistence type="predicted"/>
<dbReference type="EMBL" id="PGOL01007131">
    <property type="protein sequence ID" value="PKI32971.1"/>
    <property type="molecule type" value="Genomic_DNA"/>
</dbReference>
<sequence length="877" mass="95932">MQQSRYNDIRLLQQHLMLKQLQELQRQQQIPQLCDVRQQNSMNYPFAATKQATGDVSPLPLMNGTFPTDTSQLLTNWDHRGASPFVQGLPNHLSPSVEQGQALHLTGLLPQRVSASIYGGTRDKESHPSHLRGISPETANLANKINDHQQPISLLQSSALSSSFSGDQLAVSSEQVCVSEGSYMSKTDYLGQNMFGELPQTHSSGLLPGTFQPDNAMQTSTPVQEFSWKQDQAGWPGNVLQKPPEMVPLDPLEKKILYNSDDNAWDASFAKYSDFVPGGSGNSFEPMDTFPSLHSGSWSALMQSAVAETSSGDTGLTEEWSGLTYQNPENSTDNQASVIDSGKLHTGWVDNSLQSPFSLTSSPIPVINNSGMSPSIPVFQPSSVQSLNNQHDGLHQDVSHGADQKPVTNAIEWLDRYSMQKPPLQGNQQFQPPSHLNSWSTQNYDYPEGDKKPQSVTSYHDAAQSFSQGGQNNEVIYKTPNASGALANANSVCTVDGWRLAGGQDQLQSAASIFSSNKEDSKPNNFMGIQKLSTERSQQEASQHLHAYSQPNASSQVGIPMHDMGNTSTERNSDQNISASVLHHPLKAVNEAYTEDKDKFSGVEHGHLNASDIATNLAKESANSGGNLKESEGVGCGIELQPNKSISFDGSTVARGVNITALRSVAEKEWAEATNRLIEKLDGEVEKIKERWPQQRAKRRLLLSTQLMQQLLRASPASTLSVDVASTYDSLTYFVAQVTIGDACSLTNYHNSDSCMPSTATDRIQGKVEVSERCADNYFPKTIEDFMTRAKKLEDVLTRLEKTAPFSDINVESQELERYSVINRFAKFHIRGQPNSSKTLPPGSGAAPAVPKASPQRYVVAHPLPEKLPEGVKCLSL</sequence>
<reference evidence="2" key="2">
    <citation type="submission" date="2017-06" db="EMBL/GenBank/DDBJ databases">
        <title>The pomegranate genome and the genomics of punicalagin biosynthesis.</title>
        <authorList>
            <person name="Xu C."/>
        </authorList>
    </citation>
    <scope>NUCLEOTIDE SEQUENCE [LARGE SCALE GENOMIC DNA]</scope>
    <source>
        <tissue evidence="2">Fresh leaf</tissue>
    </source>
</reference>
<feature type="compositionally biased region" description="Polar residues" evidence="1">
    <location>
        <begin position="454"/>
        <end position="467"/>
    </location>
</feature>
<evidence type="ECO:0000313" key="3">
    <source>
        <dbReference type="EMBL" id="PKI32971.1"/>
    </source>
</evidence>
<dbReference type="PANTHER" id="PTHR31267">
    <property type="entry name" value="DENTIN SIALOPHOSPHOPROTEIN-LIKE PROTEIN"/>
    <property type="match status" value="1"/>
</dbReference>
<comment type="caution">
    <text evidence="2">The sequence shown here is derived from an EMBL/GenBank/DDBJ whole genome shotgun (WGS) entry which is preliminary data.</text>
</comment>
<feature type="compositionally biased region" description="Polar residues" evidence="1">
    <location>
        <begin position="425"/>
        <end position="444"/>
    </location>
</feature>
<organism evidence="2 4">
    <name type="scientific">Punica granatum</name>
    <name type="common">Pomegranate</name>
    <dbReference type="NCBI Taxonomy" id="22663"/>
    <lineage>
        <taxon>Eukaryota</taxon>
        <taxon>Viridiplantae</taxon>
        <taxon>Streptophyta</taxon>
        <taxon>Embryophyta</taxon>
        <taxon>Tracheophyta</taxon>
        <taxon>Spermatophyta</taxon>
        <taxon>Magnoliopsida</taxon>
        <taxon>eudicotyledons</taxon>
        <taxon>Gunneridae</taxon>
        <taxon>Pentapetalae</taxon>
        <taxon>rosids</taxon>
        <taxon>malvids</taxon>
        <taxon>Myrtales</taxon>
        <taxon>Lythraceae</taxon>
        <taxon>Punica</taxon>
    </lineage>
</organism>
<reference evidence="4" key="1">
    <citation type="journal article" date="2017" name="Plant J.">
        <title>The pomegranate (Punica granatum L.) genome and the genomics of punicalagin biosynthesis.</title>
        <authorList>
            <person name="Qin G."/>
            <person name="Xu C."/>
            <person name="Ming R."/>
            <person name="Tang H."/>
            <person name="Guyot R."/>
            <person name="Kramer E.M."/>
            <person name="Hu Y."/>
            <person name="Yi X."/>
            <person name="Qi Y."/>
            <person name="Xu X."/>
            <person name="Gao Z."/>
            <person name="Pan H."/>
            <person name="Jian J."/>
            <person name="Tian Y."/>
            <person name="Yue Z."/>
            <person name="Xu Y."/>
        </authorList>
    </citation>
    <scope>NUCLEOTIDE SEQUENCE [LARGE SCALE GENOMIC DNA]</scope>
    <source>
        <strain evidence="4">cv. Dabenzi</strain>
    </source>
</reference>
<evidence type="ECO:0000313" key="4">
    <source>
        <dbReference type="Proteomes" id="UP000197138"/>
    </source>
</evidence>
<dbReference type="Proteomes" id="UP000197138">
    <property type="component" value="Unassembled WGS sequence"/>
</dbReference>
<protein>
    <submittedName>
        <fullName evidence="2">Uncharacterized protein</fullName>
    </submittedName>
</protein>
<keyword evidence="5" id="KW-1185">Reference proteome</keyword>
<dbReference type="GeneID" id="116207521"/>
<accession>A0A218VXD7</accession>
<dbReference type="PANTHER" id="PTHR31267:SF2">
    <property type="entry name" value="EXPRESSED PROTEIN"/>
    <property type="match status" value="1"/>
</dbReference>
<evidence type="ECO:0000313" key="2">
    <source>
        <dbReference type="EMBL" id="OWM64532.1"/>
    </source>
</evidence>
<dbReference type="STRING" id="22663.A0A218VXD7"/>